<dbReference type="HOGENOM" id="CLU_036370_1_0_11"/>
<feature type="transmembrane region" description="Helical" evidence="2">
    <location>
        <begin position="153"/>
        <end position="171"/>
    </location>
</feature>
<dbReference type="STRING" id="710696.Intca_1236"/>
<keyword evidence="2" id="KW-0812">Transmembrane</keyword>
<dbReference type="EMBL" id="CP002343">
    <property type="protein sequence ID" value="ADU47754.1"/>
    <property type="molecule type" value="Genomic_DNA"/>
</dbReference>
<protein>
    <submittedName>
        <fullName evidence="3">Integral membrane protein</fullName>
    </submittedName>
</protein>
<reference evidence="3 4" key="1">
    <citation type="journal article" date="2010" name="Stand. Genomic Sci.">
        <title>Complete genome sequence of Intrasporangium calvum type strain (7 KIP).</title>
        <authorList>
            <person name="Del Rio T.G."/>
            <person name="Chertkov O."/>
            <person name="Yasawong M."/>
            <person name="Lucas S."/>
            <person name="Deshpande S."/>
            <person name="Cheng J.F."/>
            <person name="Detter C."/>
            <person name="Tapia R."/>
            <person name="Han C."/>
            <person name="Goodwin L."/>
            <person name="Pitluck S."/>
            <person name="Liolios K."/>
            <person name="Ivanova N."/>
            <person name="Mavromatis K."/>
            <person name="Pati A."/>
            <person name="Chen A."/>
            <person name="Palaniappan K."/>
            <person name="Land M."/>
            <person name="Hauser L."/>
            <person name="Chang Y.J."/>
            <person name="Jeffries C.D."/>
            <person name="Rohde M."/>
            <person name="Pukall R."/>
            <person name="Sikorski J."/>
            <person name="Goker M."/>
            <person name="Woyke T."/>
            <person name="Bristow J."/>
            <person name="Eisen J.A."/>
            <person name="Markowitz V."/>
            <person name="Hugenholtz P."/>
            <person name="Kyrpides N.C."/>
            <person name="Klenk H.P."/>
            <person name="Lapidus A."/>
        </authorList>
    </citation>
    <scope>NUCLEOTIDE SEQUENCE [LARGE SCALE GENOMIC DNA]</scope>
    <source>
        <strain evidence="4">ATCC 23552 / DSM 43043 / JCM 3097 / NBRC 12989 / 7 KIP</strain>
    </source>
</reference>
<feature type="compositionally biased region" description="Polar residues" evidence="1">
    <location>
        <begin position="1"/>
        <end position="11"/>
    </location>
</feature>
<feature type="transmembrane region" description="Helical" evidence="2">
    <location>
        <begin position="406"/>
        <end position="424"/>
    </location>
</feature>
<dbReference type="eggNOG" id="COG5542">
    <property type="taxonomic scope" value="Bacteria"/>
</dbReference>
<feature type="transmembrane region" description="Helical" evidence="2">
    <location>
        <begin position="266"/>
        <end position="286"/>
    </location>
</feature>
<feature type="transmembrane region" description="Helical" evidence="2">
    <location>
        <begin position="183"/>
        <end position="204"/>
    </location>
</feature>
<dbReference type="OrthoDB" id="151635at2"/>
<keyword evidence="4" id="KW-1185">Reference proteome</keyword>
<evidence type="ECO:0000256" key="1">
    <source>
        <dbReference type="SAM" id="MobiDB-lite"/>
    </source>
</evidence>
<feature type="transmembrane region" description="Helical" evidence="2">
    <location>
        <begin position="357"/>
        <end position="375"/>
    </location>
</feature>
<keyword evidence="2" id="KW-1133">Transmembrane helix</keyword>
<proteinExistence type="predicted"/>
<feature type="region of interest" description="Disordered" evidence="1">
    <location>
        <begin position="1"/>
        <end position="20"/>
    </location>
</feature>
<feature type="transmembrane region" description="Helical" evidence="2">
    <location>
        <begin position="224"/>
        <end position="254"/>
    </location>
</feature>
<dbReference type="Proteomes" id="UP000008914">
    <property type="component" value="Chromosome"/>
</dbReference>
<feature type="transmembrane region" description="Helical" evidence="2">
    <location>
        <begin position="381"/>
        <end position="399"/>
    </location>
</feature>
<feature type="transmembrane region" description="Helical" evidence="2">
    <location>
        <begin position="323"/>
        <end position="345"/>
    </location>
</feature>
<dbReference type="AlphaFoldDB" id="E6SFK9"/>
<feature type="transmembrane region" description="Helical" evidence="2">
    <location>
        <begin position="46"/>
        <end position="68"/>
    </location>
</feature>
<keyword evidence="2" id="KW-0472">Membrane</keyword>
<accession>E6SFK9</accession>
<name>E6SFK9_INTC7</name>
<evidence type="ECO:0000313" key="4">
    <source>
        <dbReference type="Proteomes" id="UP000008914"/>
    </source>
</evidence>
<gene>
    <name evidence="3" type="ordered locus">Intca_1236</name>
</gene>
<dbReference type="KEGG" id="ica:Intca_1236"/>
<evidence type="ECO:0000256" key="2">
    <source>
        <dbReference type="SAM" id="Phobius"/>
    </source>
</evidence>
<organism evidence="3 4">
    <name type="scientific">Intrasporangium calvum (strain ATCC 23552 / DSM 43043 / JCM 3097 / NBRC 12989 / NCIMB 10167 / NRRL B-3866 / 7 KIP)</name>
    <dbReference type="NCBI Taxonomy" id="710696"/>
    <lineage>
        <taxon>Bacteria</taxon>
        <taxon>Bacillati</taxon>
        <taxon>Actinomycetota</taxon>
        <taxon>Actinomycetes</taxon>
        <taxon>Micrococcales</taxon>
        <taxon>Intrasporangiaceae</taxon>
        <taxon>Intrasporangium</taxon>
    </lineage>
</organism>
<evidence type="ECO:0000313" key="3">
    <source>
        <dbReference type="EMBL" id="ADU47754.1"/>
    </source>
</evidence>
<sequence length="439" mass="50000">MLPGVTVTSANDAAPSPRSDPRLVERLERVDRDAEARQAWWRRFGFWFPVAVYAVSRLYVLVAGILLAKGQIALPIGLERIRISYPLPEDPGYLAAMTNWDGQWYRVIAEQGYPRVLPRVGHGGIDMNPWAFFPVFPLTVGGIMKVTGLPFDVVGPVLSTLLGFVAMYLLFKLVDQVVGRWEAIVAVVATCFYMASPVFSAAYTESAALLLVTAILLLLRARRYWWVAAALVVLSLTRNVVIAMVPVIIAHAVVRWRQEDEGSHPVRLRWGLAALAAWAGLLTWLWPTIVSAVTQTPDAYNQTMLAWNIQTKVKLYMWWDLLYAYWGVMGQVLGVLGVVAFAWFMLSRHSWRWGPEIWGWAGAYPGYILLVTSTTPSRVRYALLAFPFTLIIAWFLKLRWWSRWRYWILGGIVIVGAILMWWWLEHYLIIKDLTDDLYP</sequence>